<dbReference type="Pfam" id="PF00067">
    <property type="entry name" value="p450"/>
    <property type="match status" value="1"/>
</dbReference>
<evidence type="ECO:0000256" key="5">
    <source>
        <dbReference type="ARBA" id="ARBA00079990"/>
    </source>
</evidence>
<evidence type="ECO:0000256" key="4">
    <source>
        <dbReference type="ARBA" id="ARBA00068222"/>
    </source>
</evidence>
<evidence type="ECO:0000256" key="1">
    <source>
        <dbReference type="ARBA" id="ARBA00004972"/>
    </source>
</evidence>
<dbReference type="GO" id="GO:0020037">
    <property type="term" value="F:heme binding"/>
    <property type="evidence" value="ECO:0007669"/>
    <property type="project" value="InterPro"/>
</dbReference>
<keyword evidence="6" id="KW-0349">Heme</keyword>
<keyword evidence="8" id="KW-0503">Monooxygenase</keyword>
<comment type="cofactor">
    <cofactor evidence="6">
        <name>heme</name>
        <dbReference type="ChEBI" id="CHEBI:30413"/>
    </cofactor>
</comment>
<evidence type="ECO:0000313" key="9">
    <source>
        <dbReference type="Proteomes" id="UP000799777"/>
    </source>
</evidence>
<dbReference type="AlphaFoldDB" id="A0A9P4GZZ4"/>
<dbReference type="GO" id="GO:0004497">
    <property type="term" value="F:monooxygenase activity"/>
    <property type="evidence" value="ECO:0007669"/>
    <property type="project" value="UniProtKB-KW"/>
</dbReference>
<dbReference type="InterPro" id="IPR036396">
    <property type="entry name" value="Cyt_P450_sf"/>
</dbReference>
<feature type="binding site" description="axial binding residue" evidence="6">
    <location>
        <position position="467"/>
    </location>
    <ligand>
        <name>heme</name>
        <dbReference type="ChEBI" id="CHEBI:30413"/>
    </ligand>
    <ligandPart>
        <name>Fe</name>
        <dbReference type="ChEBI" id="CHEBI:18248"/>
    </ligandPart>
</feature>
<evidence type="ECO:0000256" key="7">
    <source>
        <dbReference type="SAM" id="Phobius"/>
    </source>
</evidence>
<keyword evidence="7" id="KW-0812">Transmembrane</keyword>
<keyword evidence="9" id="KW-1185">Reference proteome</keyword>
<dbReference type="PRINTS" id="PR00463">
    <property type="entry name" value="EP450I"/>
</dbReference>
<keyword evidence="7" id="KW-1133">Transmembrane helix</keyword>
<protein>
    <recommendedName>
        <fullName evidence="4">Cytochrome P450 monooxygenase ABA1</fullName>
    </recommendedName>
    <alternativeName>
        <fullName evidence="5">Abscisic acid biosynthesis protein 1</fullName>
    </alternativeName>
    <alternativeName>
        <fullName evidence="3">Cytochrome P450 monooxygenase aba1</fullName>
    </alternativeName>
</protein>
<proteinExistence type="predicted"/>
<dbReference type="PANTHER" id="PTHR24305">
    <property type="entry name" value="CYTOCHROME P450"/>
    <property type="match status" value="1"/>
</dbReference>
<dbReference type="Gene3D" id="1.10.630.10">
    <property type="entry name" value="Cytochrome P450"/>
    <property type="match status" value="1"/>
</dbReference>
<dbReference type="CDD" id="cd11060">
    <property type="entry name" value="CYP57A1-like"/>
    <property type="match status" value="1"/>
</dbReference>
<reference evidence="8" key="1">
    <citation type="journal article" date="2020" name="Stud. Mycol.">
        <title>101 Dothideomycetes genomes: a test case for predicting lifestyles and emergence of pathogens.</title>
        <authorList>
            <person name="Haridas S."/>
            <person name="Albert R."/>
            <person name="Binder M."/>
            <person name="Bloem J."/>
            <person name="Labutti K."/>
            <person name="Salamov A."/>
            <person name="Andreopoulos B."/>
            <person name="Baker S."/>
            <person name="Barry K."/>
            <person name="Bills G."/>
            <person name="Bluhm B."/>
            <person name="Cannon C."/>
            <person name="Castanera R."/>
            <person name="Culley D."/>
            <person name="Daum C."/>
            <person name="Ezra D."/>
            <person name="Gonzalez J."/>
            <person name="Henrissat B."/>
            <person name="Kuo A."/>
            <person name="Liang C."/>
            <person name="Lipzen A."/>
            <person name="Lutzoni F."/>
            <person name="Magnuson J."/>
            <person name="Mondo S."/>
            <person name="Nolan M."/>
            <person name="Ohm R."/>
            <person name="Pangilinan J."/>
            <person name="Park H.-J."/>
            <person name="Ramirez L."/>
            <person name="Alfaro M."/>
            <person name="Sun H."/>
            <person name="Tritt A."/>
            <person name="Yoshinaga Y."/>
            <person name="Zwiers L.-H."/>
            <person name="Turgeon B."/>
            <person name="Goodwin S."/>
            <person name="Spatafora J."/>
            <person name="Crous P."/>
            <person name="Grigoriev I."/>
        </authorList>
    </citation>
    <scope>NUCLEOTIDE SEQUENCE</scope>
    <source>
        <strain evidence="8">CBS 110217</strain>
    </source>
</reference>
<evidence type="ECO:0000256" key="3">
    <source>
        <dbReference type="ARBA" id="ARBA00067672"/>
    </source>
</evidence>
<accession>A0A9P4GZZ4</accession>
<comment type="caution">
    <text evidence="8">The sequence shown here is derived from an EMBL/GenBank/DDBJ whole genome shotgun (WGS) entry which is preliminary data.</text>
</comment>
<organism evidence="8 9">
    <name type="scientific">Setomelanomma holmii</name>
    <dbReference type="NCBI Taxonomy" id="210430"/>
    <lineage>
        <taxon>Eukaryota</taxon>
        <taxon>Fungi</taxon>
        <taxon>Dikarya</taxon>
        <taxon>Ascomycota</taxon>
        <taxon>Pezizomycotina</taxon>
        <taxon>Dothideomycetes</taxon>
        <taxon>Pleosporomycetidae</taxon>
        <taxon>Pleosporales</taxon>
        <taxon>Pleosporineae</taxon>
        <taxon>Phaeosphaeriaceae</taxon>
        <taxon>Setomelanomma</taxon>
    </lineage>
</organism>
<feature type="transmembrane region" description="Helical" evidence="7">
    <location>
        <begin position="13"/>
        <end position="33"/>
    </location>
</feature>
<keyword evidence="2" id="KW-0843">Virulence</keyword>
<sequence>MASASSDVAYGKGLQLTLSVVTLFLAFLVLGRVREYWRLRHFKGPATTGISWWWHSRAVISGRAHEHYGDATEKYGPITRVAPNHLITSDPEYWAKINGVRSPYRKAAWYYHAARFEPDKDTVFTECDTARHEARRKKMAAGYSGKENPTLEPCIDIHVKELVDLVRKYAAPTSSSQASTPMDLAKKIPYFTLDVISHVGLGQPFGDLLADNDQMDYLKACEEGLKIGNSVWAMGLSWLPGAPIIGPAISPSEKDPSGFGRMMAEARKIIDARRLKSTDAKSDMLASFIRHGVSGEDLFQEGFEQILAGSDTTSAAIRIIMLYIMSHPRVYKKVQAEIDGAARTGVAPESSGIISDFEARRLPYLSAVVREAIRVHPPVVNLFSRVTPDEGDVFTVNGKEYYIPGGTLVGYSAWSMHRNNRTVYGEDAEVFRPERWFIDEHTVEGKELLAKMIRTNDMIFGYGRWVCLGKNIAMIEIHKCIFELFRHFDFALTNPAKPWKTHNSLGLWEIRDMWVDVTTRS</sequence>
<dbReference type="GO" id="GO:0016705">
    <property type="term" value="F:oxidoreductase activity, acting on paired donors, with incorporation or reduction of molecular oxygen"/>
    <property type="evidence" value="ECO:0007669"/>
    <property type="project" value="InterPro"/>
</dbReference>
<keyword evidence="8" id="KW-0560">Oxidoreductase</keyword>
<dbReference type="InterPro" id="IPR001128">
    <property type="entry name" value="Cyt_P450"/>
</dbReference>
<dbReference type="EMBL" id="ML978270">
    <property type="protein sequence ID" value="KAF2025286.1"/>
    <property type="molecule type" value="Genomic_DNA"/>
</dbReference>
<dbReference type="PANTHER" id="PTHR24305:SF168">
    <property type="entry name" value="P450, PUTATIVE (EUROFUNG)-RELATED"/>
    <property type="match status" value="1"/>
</dbReference>
<evidence type="ECO:0000313" key="8">
    <source>
        <dbReference type="EMBL" id="KAF2025286.1"/>
    </source>
</evidence>
<evidence type="ECO:0000256" key="6">
    <source>
        <dbReference type="PIRSR" id="PIRSR602401-1"/>
    </source>
</evidence>
<keyword evidence="6" id="KW-0408">Iron</keyword>
<dbReference type="OrthoDB" id="3934656at2759"/>
<dbReference type="SUPFAM" id="SSF48264">
    <property type="entry name" value="Cytochrome P450"/>
    <property type="match status" value="1"/>
</dbReference>
<dbReference type="InterPro" id="IPR002401">
    <property type="entry name" value="Cyt_P450_E_grp-I"/>
</dbReference>
<keyword evidence="7" id="KW-0472">Membrane</keyword>
<evidence type="ECO:0000256" key="2">
    <source>
        <dbReference type="ARBA" id="ARBA00023026"/>
    </source>
</evidence>
<dbReference type="FunFam" id="1.10.630.10:FF:000076">
    <property type="entry name" value="Cytochrome P450 monooxygenase"/>
    <property type="match status" value="1"/>
</dbReference>
<keyword evidence="6" id="KW-0479">Metal-binding</keyword>
<dbReference type="GO" id="GO:0005506">
    <property type="term" value="F:iron ion binding"/>
    <property type="evidence" value="ECO:0007669"/>
    <property type="project" value="InterPro"/>
</dbReference>
<comment type="pathway">
    <text evidence="1">Hormone biosynthesis.</text>
</comment>
<dbReference type="InterPro" id="IPR050121">
    <property type="entry name" value="Cytochrome_P450_monoxygenase"/>
</dbReference>
<dbReference type="Proteomes" id="UP000799777">
    <property type="component" value="Unassembled WGS sequence"/>
</dbReference>
<name>A0A9P4GZZ4_9PLEO</name>
<dbReference type="PRINTS" id="PR00385">
    <property type="entry name" value="P450"/>
</dbReference>
<gene>
    <name evidence="8" type="ORF">EK21DRAFT_76844</name>
</gene>